<comment type="caution">
    <text evidence="7">The sequence shown here is derived from an EMBL/GenBank/DDBJ whole genome shotgun (WGS) entry which is preliminary data.</text>
</comment>
<dbReference type="Pfam" id="PF00891">
    <property type="entry name" value="Methyltransf_2"/>
    <property type="match status" value="1"/>
</dbReference>
<feature type="active site" description="Proton acceptor" evidence="4">
    <location>
        <position position="243"/>
    </location>
</feature>
<keyword evidence="1" id="KW-0489">Methyltransferase</keyword>
<evidence type="ECO:0000259" key="6">
    <source>
        <dbReference type="Pfam" id="PF08100"/>
    </source>
</evidence>
<dbReference type="AlphaFoldDB" id="A0AAE0TRS4"/>
<evidence type="ECO:0000313" key="8">
    <source>
        <dbReference type="Proteomes" id="UP001274830"/>
    </source>
</evidence>
<dbReference type="EMBL" id="JAUTXT010000036">
    <property type="protein sequence ID" value="KAK3672117.1"/>
    <property type="molecule type" value="Genomic_DNA"/>
</dbReference>
<name>A0AAE0TRS4_9PEZI</name>
<dbReference type="PIRSF" id="PIRSF005739">
    <property type="entry name" value="O-mtase"/>
    <property type="match status" value="1"/>
</dbReference>
<evidence type="ECO:0008006" key="9">
    <source>
        <dbReference type="Google" id="ProtNLM"/>
    </source>
</evidence>
<gene>
    <name evidence="7" type="ORF">LTR78_008088</name>
</gene>
<organism evidence="7 8">
    <name type="scientific">Recurvomyces mirabilis</name>
    <dbReference type="NCBI Taxonomy" id="574656"/>
    <lineage>
        <taxon>Eukaryota</taxon>
        <taxon>Fungi</taxon>
        <taxon>Dikarya</taxon>
        <taxon>Ascomycota</taxon>
        <taxon>Pezizomycotina</taxon>
        <taxon>Dothideomycetes</taxon>
        <taxon>Dothideomycetidae</taxon>
        <taxon>Mycosphaerellales</taxon>
        <taxon>Teratosphaeriaceae</taxon>
        <taxon>Recurvomyces</taxon>
    </lineage>
</organism>
<feature type="domain" description="O-methyltransferase C-terminal" evidence="5">
    <location>
        <begin position="173"/>
        <end position="314"/>
    </location>
</feature>
<accession>A0AAE0TRS4</accession>
<evidence type="ECO:0000259" key="5">
    <source>
        <dbReference type="Pfam" id="PF00891"/>
    </source>
</evidence>
<dbReference type="GO" id="GO:0046983">
    <property type="term" value="F:protein dimerization activity"/>
    <property type="evidence" value="ECO:0007669"/>
    <property type="project" value="InterPro"/>
</dbReference>
<keyword evidence="2" id="KW-0808">Transferase</keyword>
<dbReference type="PROSITE" id="PS51683">
    <property type="entry name" value="SAM_OMT_II"/>
    <property type="match status" value="1"/>
</dbReference>
<keyword evidence="3" id="KW-0949">S-adenosyl-L-methionine</keyword>
<proteinExistence type="predicted"/>
<keyword evidence="8" id="KW-1185">Reference proteome</keyword>
<evidence type="ECO:0000256" key="1">
    <source>
        <dbReference type="ARBA" id="ARBA00022603"/>
    </source>
</evidence>
<dbReference type="InterPro" id="IPR001077">
    <property type="entry name" value="COMT_C"/>
</dbReference>
<dbReference type="InterPro" id="IPR029063">
    <property type="entry name" value="SAM-dependent_MTases_sf"/>
</dbReference>
<dbReference type="InterPro" id="IPR036388">
    <property type="entry name" value="WH-like_DNA-bd_sf"/>
</dbReference>
<dbReference type="Pfam" id="PF08100">
    <property type="entry name" value="Dimerisation"/>
    <property type="match status" value="1"/>
</dbReference>
<dbReference type="Proteomes" id="UP001274830">
    <property type="component" value="Unassembled WGS sequence"/>
</dbReference>
<evidence type="ECO:0000256" key="4">
    <source>
        <dbReference type="PIRSR" id="PIRSR005739-1"/>
    </source>
</evidence>
<dbReference type="SUPFAM" id="SSF53335">
    <property type="entry name" value="S-adenosyl-L-methionine-dependent methyltransferases"/>
    <property type="match status" value="1"/>
</dbReference>
<dbReference type="Gene3D" id="1.10.10.10">
    <property type="entry name" value="Winged helix-like DNA-binding domain superfamily/Winged helix DNA-binding domain"/>
    <property type="match status" value="1"/>
</dbReference>
<reference evidence="7" key="1">
    <citation type="submission" date="2023-07" db="EMBL/GenBank/DDBJ databases">
        <title>Black Yeasts Isolated from many extreme environments.</title>
        <authorList>
            <person name="Coleine C."/>
            <person name="Stajich J.E."/>
            <person name="Selbmann L."/>
        </authorList>
    </citation>
    <scope>NUCLEOTIDE SEQUENCE</scope>
    <source>
        <strain evidence="7">CCFEE 5485</strain>
    </source>
</reference>
<feature type="domain" description="O-methyltransferase dimerisation" evidence="6">
    <location>
        <begin position="4"/>
        <end position="66"/>
    </location>
</feature>
<dbReference type="GO" id="GO:0032259">
    <property type="term" value="P:methylation"/>
    <property type="evidence" value="ECO:0007669"/>
    <property type="project" value="UniProtKB-KW"/>
</dbReference>
<dbReference type="InterPro" id="IPR036390">
    <property type="entry name" value="WH_DNA-bd_sf"/>
</dbReference>
<dbReference type="Gene3D" id="3.40.50.150">
    <property type="entry name" value="Vaccinia Virus protein VP39"/>
    <property type="match status" value="1"/>
</dbReference>
<evidence type="ECO:0000256" key="3">
    <source>
        <dbReference type="ARBA" id="ARBA00022691"/>
    </source>
</evidence>
<dbReference type="PANTHER" id="PTHR43712:SF1">
    <property type="entry name" value="HYPOTHETICAL O-METHYLTRANSFERASE (EUROFUNG)-RELATED"/>
    <property type="match status" value="1"/>
</dbReference>
<protein>
    <recommendedName>
        <fullName evidence="9">O-methyltransferase</fullName>
    </recommendedName>
</protein>
<dbReference type="SUPFAM" id="SSF46785">
    <property type="entry name" value="Winged helix' DNA-binding domain"/>
    <property type="match status" value="1"/>
</dbReference>
<dbReference type="InterPro" id="IPR012967">
    <property type="entry name" value="COMT_dimerisation"/>
</dbReference>
<evidence type="ECO:0000256" key="2">
    <source>
        <dbReference type="ARBA" id="ARBA00022679"/>
    </source>
</evidence>
<dbReference type="PANTHER" id="PTHR43712">
    <property type="entry name" value="PUTATIVE (AFU_ORTHOLOGUE AFUA_4G14580)-RELATED"/>
    <property type="match status" value="1"/>
</dbReference>
<evidence type="ECO:0000313" key="7">
    <source>
        <dbReference type="EMBL" id="KAK3672117.1"/>
    </source>
</evidence>
<dbReference type="GO" id="GO:0008171">
    <property type="term" value="F:O-methyltransferase activity"/>
    <property type="evidence" value="ECO:0007669"/>
    <property type="project" value="InterPro"/>
</dbReference>
<dbReference type="InterPro" id="IPR016461">
    <property type="entry name" value="COMT-like"/>
</dbReference>
<sequence>MYVRIADDLNLFDLLVAKSPITIDQLAGATGASTGLIARLFRTLVGMGFVRQLDHERFASTAVSKQMTLPSVRAGVKFFYDQGLPILSHAPAYFKDNGYRLPEGMIDGPFQFAHDTSEDCYTFWSKQAGVMENFNIFMQGLFGTPMRLGWLDWFPIQDICSAGFDKEKSEYCFVDVGGGKGHEGEAVLKKFPYVQGKFMVQDLPFVIKDIAHLDPRVERLAHDFTTPQPVKGARVYFLQNILHNWASPVCHTILSNLRAAMIPGYSKILIGNIILSEENVPLRRSGLDIAMLFLHSGAQRSEAEWRGLVVSAGLAVEKVWYPPGDGDGIVEVTRPSE</sequence>